<evidence type="ECO:0008006" key="3">
    <source>
        <dbReference type="Google" id="ProtNLM"/>
    </source>
</evidence>
<gene>
    <name evidence="2" type="ORF">PMYSY11_0746</name>
</gene>
<dbReference type="Pfam" id="PF11006">
    <property type="entry name" value="DUF2845"/>
    <property type="match status" value="1"/>
</dbReference>
<keyword evidence="1" id="KW-0732">Signal</keyword>
<reference evidence="2" key="1">
    <citation type="submission" date="2019-02" db="EMBL/GenBank/DDBJ databases">
        <authorList>
            <consortium name="Genoscope - CEA"/>
            <person name="William W."/>
        </authorList>
    </citation>
    <scope>NUCLEOTIDE SEQUENCE [LARGE SCALE GENOMIC DNA]</scope>
    <source>
        <strain evidence="2">YSy11</strain>
    </source>
</reference>
<sequence>MCKPIKCSSLLISLILLSGYAHAASMRCSSALVTSGDPTSEVLQKCGEPISRDFLGYIEVRDAWGYSQELEVEEWSYGPTNGMYHYLRFEGGRLKRVKSARRR</sequence>
<proteinExistence type="predicted"/>
<evidence type="ECO:0000313" key="2">
    <source>
        <dbReference type="EMBL" id="VEV95793.1"/>
    </source>
</evidence>
<feature type="chain" id="PRO_5041052952" description="DUF2845 domain-containing protein" evidence="1">
    <location>
        <begin position="24"/>
        <end position="103"/>
    </location>
</feature>
<dbReference type="InterPro" id="IPR021268">
    <property type="entry name" value="DUF2845"/>
</dbReference>
<dbReference type="AlphaFoldDB" id="A0A1I7E3P1"/>
<protein>
    <recommendedName>
        <fullName evidence="3">DUF2845 domain-containing protein</fullName>
    </recommendedName>
</protein>
<accession>A0A1I7E3P1</accession>
<name>A0A1I7E3P1_9PSED</name>
<organism evidence="2">
    <name type="scientific">Pseudomonas marincola</name>
    <dbReference type="NCBI Taxonomy" id="437900"/>
    <lineage>
        <taxon>Bacteria</taxon>
        <taxon>Pseudomonadati</taxon>
        <taxon>Pseudomonadota</taxon>
        <taxon>Gammaproteobacteria</taxon>
        <taxon>Pseudomonadales</taxon>
        <taxon>Pseudomonadaceae</taxon>
        <taxon>Pseudomonas</taxon>
    </lineage>
</organism>
<dbReference type="STRING" id="437900.GCA_001940335_04875"/>
<dbReference type="RefSeq" id="WP_069897966.1">
    <property type="nucleotide sequence ID" value="NZ_FPBC01000019.1"/>
</dbReference>
<dbReference type="EMBL" id="LR215729">
    <property type="protein sequence ID" value="VEV95793.1"/>
    <property type="molecule type" value="Genomic_DNA"/>
</dbReference>
<feature type="signal peptide" evidence="1">
    <location>
        <begin position="1"/>
        <end position="23"/>
    </location>
</feature>
<evidence type="ECO:0000256" key="1">
    <source>
        <dbReference type="SAM" id="SignalP"/>
    </source>
</evidence>